<dbReference type="PANTHER" id="PTHR43309">
    <property type="entry name" value="5-OXOPROLINASE SUBUNIT C"/>
    <property type="match status" value="1"/>
</dbReference>
<evidence type="ECO:0000259" key="4">
    <source>
        <dbReference type="SMART" id="SM00797"/>
    </source>
</evidence>
<proteinExistence type="predicted"/>
<keyword evidence="7" id="KW-1185">Reference proteome</keyword>
<evidence type="ECO:0000256" key="3">
    <source>
        <dbReference type="ARBA" id="ARBA00022840"/>
    </source>
</evidence>
<dbReference type="GO" id="GO:0005524">
    <property type="term" value="F:ATP binding"/>
    <property type="evidence" value="ECO:0007669"/>
    <property type="project" value="UniProtKB-KW"/>
</dbReference>
<dbReference type="PANTHER" id="PTHR43309:SF3">
    <property type="entry name" value="5-OXOPROLINASE SUBUNIT C"/>
    <property type="match status" value="1"/>
</dbReference>
<dbReference type="AlphaFoldDB" id="A0A8S0WKR5"/>
<dbReference type="InterPro" id="IPR003778">
    <property type="entry name" value="CT_A_B"/>
</dbReference>
<dbReference type="NCBIfam" id="TIGR00724">
    <property type="entry name" value="urea_amlyse_rel"/>
    <property type="match status" value="1"/>
</dbReference>
<evidence type="ECO:0000313" key="5">
    <source>
        <dbReference type="EMBL" id="CAA7599544.1"/>
    </source>
</evidence>
<sequence>MQSSIQDLGRPGYGRFGIPPAGAMDPWSLQVTNALLGNPAGAAAVEMTLAGVKARCLAPSVVALGGGEGEYFLNGQRVAPWQSLALSPGDMLDVGGISRGCRVYLGVHGGIEVPVVLGSRSTYLPASLGGKEGRALRRGDILRGHPCEEKHISRRLLPSLRPVLADKAELRVLRGLHAAFFPAEEWERFLASDYTVTPRSNRMGCRLAGEAVKARSAGNLISDALVTGAIQVPPDGEPIILGVDRQTTGGYPVIAALVTADLAKVGQLPPGQIVRFRAISLAEAQELKEKQAKFLRSLSLWGKETFICGR</sequence>
<dbReference type="Proteomes" id="UP000836597">
    <property type="component" value="Chromosome"/>
</dbReference>
<accession>A0A8S0WKR5</accession>
<protein>
    <submittedName>
        <fullName evidence="5">Allophanate hydrolase</fullName>
        <ecNumber evidence="5">3.5.1.54</ecNumber>
    </submittedName>
    <submittedName>
        <fullName evidence="6">Urea amidolyase</fullName>
    </submittedName>
</protein>
<evidence type="ECO:0000256" key="2">
    <source>
        <dbReference type="ARBA" id="ARBA00022801"/>
    </source>
</evidence>
<name>A0A8S0WKR5_9FIRM</name>
<gene>
    <name evidence="5" type="ORF">DEACI_0170</name>
    <name evidence="6" type="ORF">DEACI_2205</name>
</gene>
<dbReference type="EMBL" id="CDGJ01000065">
    <property type="protein sequence ID" value="CEJ07739.1"/>
    <property type="molecule type" value="Genomic_DNA"/>
</dbReference>
<keyword evidence="2 5" id="KW-0378">Hydrolase</keyword>
<dbReference type="Proteomes" id="UP001071230">
    <property type="component" value="Unassembled WGS sequence"/>
</dbReference>
<dbReference type="Pfam" id="PF02626">
    <property type="entry name" value="CT_A_B"/>
    <property type="match status" value="1"/>
</dbReference>
<dbReference type="KEGG" id="aacx:DEACI_0170"/>
<dbReference type="SUPFAM" id="SSF50891">
    <property type="entry name" value="Cyclophilin-like"/>
    <property type="match status" value="1"/>
</dbReference>
<dbReference type="InterPro" id="IPR029000">
    <property type="entry name" value="Cyclophilin-like_dom_sf"/>
</dbReference>
<dbReference type="Gene3D" id="2.40.100.10">
    <property type="entry name" value="Cyclophilin-like"/>
    <property type="match status" value="1"/>
</dbReference>
<dbReference type="SMART" id="SM00797">
    <property type="entry name" value="AHS2"/>
    <property type="match status" value="1"/>
</dbReference>
<dbReference type="EMBL" id="LR746496">
    <property type="protein sequence ID" value="CAA7599544.1"/>
    <property type="molecule type" value="Genomic_DNA"/>
</dbReference>
<keyword evidence="1" id="KW-0547">Nucleotide-binding</keyword>
<dbReference type="EC" id="3.5.1.54" evidence="5"/>
<keyword evidence="3" id="KW-0067">ATP-binding</keyword>
<evidence type="ECO:0000313" key="6">
    <source>
        <dbReference type="EMBL" id="CEJ07739.1"/>
    </source>
</evidence>
<evidence type="ECO:0000313" key="7">
    <source>
        <dbReference type="Proteomes" id="UP001071230"/>
    </source>
</evidence>
<organism evidence="5">
    <name type="scientific">Acididesulfobacillus acetoxydans</name>
    <dbReference type="NCBI Taxonomy" id="1561005"/>
    <lineage>
        <taxon>Bacteria</taxon>
        <taxon>Bacillati</taxon>
        <taxon>Bacillota</taxon>
        <taxon>Clostridia</taxon>
        <taxon>Eubacteriales</taxon>
        <taxon>Peptococcaceae</taxon>
        <taxon>Acididesulfobacillus</taxon>
    </lineage>
</organism>
<reference evidence="5" key="2">
    <citation type="submission" date="2020-01" db="EMBL/GenBank/DDBJ databases">
        <authorList>
            <person name="Hornung B."/>
        </authorList>
    </citation>
    <scope>NUCLEOTIDE SEQUENCE</scope>
    <source>
        <strain evidence="5">PacBioINE</strain>
    </source>
</reference>
<dbReference type="InterPro" id="IPR052708">
    <property type="entry name" value="PxpC"/>
</dbReference>
<evidence type="ECO:0000256" key="1">
    <source>
        <dbReference type="ARBA" id="ARBA00022741"/>
    </source>
</evidence>
<reference evidence="6" key="1">
    <citation type="submission" date="2014-11" db="EMBL/GenBank/DDBJ databases">
        <authorList>
            <person name="Hornung B.V."/>
        </authorList>
    </citation>
    <scope>NUCLEOTIDE SEQUENCE</scope>
    <source>
        <strain evidence="6">INE</strain>
    </source>
</reference>
<feature type="domain" description="Carboxyltransferase" evidence="4">
    <location>
        <begin position="15"/>
        <end position="294"/>
    </location>
</feature>
<dbReference type="GO" id="GO:0004039">
    <property type="term" value="F:allophanate hydrolase activity"/>
    <property type="evidence" value="ECO:0007669"/>
    <property type="project" value="UniProtKB-EC"/>
</dbReference>